<accession>A0AA34WHP8</accession>
<dbReference type="EMBL" id="CP002608">
    <property type="protein sequence ID" value="AEB41127.1"/>
    <property type="molecule type" value="Genomic_DNA"/>
</dbReference>
<keyword evidence="2" id="KW-0812">Transmembrane</keyword>
<gene>
    <name evidence="4" type="ordered locus">G5S_0099</name>
</gene>
<dbReference type="Pfam" id="PF14237">
    <property type="entry name" value="GYF_2"/>
    <property type="match status" value="1"/>
</dbReference>
<dbReference type="Proteomes" id="UP000008305">
    <property type="component" value="Chromosome"/>
</dbReference>
<feature type="compositionally biased region" description="Polar residues" evidence="1">
    <location>
        <begin position="75"/>
        <end position="92"/>
    </location>
</feature>
<sequence>MLPSMLPISFFLFYLLLGGFSAYIATKKNRSPIGWFFSGMFFGIIGLIFLAILPKLPENPAESDSGFIANEEPPTKTQTLPSENSATDLTQSPKDTEKWFYLNKERQNVGPITLEDLLNFLRDKERHAKDKTSPEEIWVWKKGMENWEKVKNVEELKEALKILM</sequence>
<feature type="transmembrane region" description="Helical" evidence="2">
    <location>
        <begin position="32"/>
        <end position="53"/>
    </location>
</feature>
<evidence type="ECO:0000259" key="3">
    <source>
        <dbReference type="Pfam" id="PF14237"/>
    </source>
</evidence>
<organism evidence="4 5">
    <name type="scientific">Chlamydia pecorum (strain ATCC VR-628 / DSM 29919 / E58)</name>
    <name type="common">Chlamydophila pecorum</name>
    <dbReference type="NCBI Taxonomy" id="331635"/>
    <lineage>
        <taxon>Bacteria</taxon>
        <taxon>Pseudomonadati</taxon>
        <taxon>Chlamydiota</taxon>
        <taxon>Chlamydiia</taxon>
        <taxon>Chlamydiales</taxon>
        <taxon>Chlamydiaceae</taxon>
        <taxon>Chlamydia/Chlamydophila group</taxon>
        <taxon>Chlamydia</taxon>
    </lineage>
</organism>
<feature type="domain" description="GYF" evidence="3">
    <location>
        <begin position="99"/>
        <end position="156"/>
    </location>
</feature>
<evidence type="ECO:0000313" key="4">
    <source>
        <dbReference type="EMBL" id="AEB41127.1"/>
    </source>
</evidence>
<dbReference type="AlphaFoldDB" id="A0AA34WHP8"/>
<keyword evidence="2" id="KW-1133">Transmembrane helix</keyword>
<dbReference type="KEGG" id="cpm:G5S_0099"/>
<feature type="region of interest" description="Disordered" evidence="1">
    <location>
        <begin position="62"/>
        <end position="92"/>
    </location>
</feature>
<evidence type="ECO:0000313" key="5">
    <source>
        <dbReference type="Proteomes" id="UP000008305"/>
    </source>
</evidence>
<dbReference type="InterPro" id="IPR025640">
    <property type="entry name" value="GYF_2"/>
</dbReference>
<evidence type="ECO:0000256" key="1">
    <source>
        <dbReference type="SAM" id="MobiDB-lite"/>
    </source>
</evidence>
<protein>
    <recommendedName>
        <fullName evidence="3">GYF domain-containing protein</fullName>
    </recommendedName>
</protein>
<keyword evidence="5" id="KW-1185">Reference proteome</keyword>
<keyword evidence="2" id="KW-0472">Membrane</keyword>
<dbReference type="RefSeq" id="WP_013712206.1">
    <property type="nucleotide sequence ID" value="NC_015408.1"/>
</dbReference>
<evidence type="ECO:0000256" key="2">
    <source>
        <dbReference type="SAM" id="Phobius"/>
    </source>
</evidence>
<proteinExistence type="predicted"/>
<reference evidence="4 5" key="1">
    <citation type="journal article" date="2011" name="J. Bacteriol.">
        <title>Genome sequence of the obligate intracellular animal pathogen Chlamydia pecorum E58.</title>
        <authorList>
            <person name="Mojica S."/>
            <person name="Huot Creasy H."/>
            <person name="Daugherty S."/>
            <person name="Read T.D."/>
            <person name="Kim T."/>
            <person name="Kaltenboeck B."/>
            <person name="Bavoil P."/>
            <person name="Myers G.S."/>
        </authorList>
    </citation>
    <scope>NUCLEOTIDE SEQUENCE [LARGE SCALE GENOMIC DNA]</scope>
    <source>
        <strain evidence="4 5">E58</strain>
    </source>
</reference>
<name>A0AA34WHP8_CHLPE</name>